<evidence type="ECO:0000256" key="3">
    <source>
        <dbReference type="ARBA" id="ARBA00022737"/>
    </source>
</evidence>
<gene>
    <name evidence="7" type="ORF">LOTGIDRAFT_99370</name>
</gene>
<keyword evidence="3" id="KW-0677">Repeat</keyword>
<dbReference type="GO" id="GO:0005576">
    <property type="term" value="C:extracellular region"/>
    <property type="evidence" value="ECO:0007669"/>
    <property type="project" value="InterPro"/>
</dbReference>
<evidence type="ECO:0000256" key="1">
    <source>
        <dbReference type="ARBA" id="ARBA00022669"/>
    </source>
</evidence>
<evidence type="ECO:0000256" key="4">
    <source>
        <dbReference type="ARBA" id="ARBA00023157"/>
    </source>
</evidence>
<dbReference type="InterPro" id="IPR036508">
    <property type="entry name" value="Chitin-bd_dom_sf"/>
</dbReference>
<organism evidence="7 8">
    <name type="scientific">Lottia gigantea</name>
    <name type="common">Giant owl limpet</name>
    <dbReference type="NCBI Taxonomy" id="225164"/>
    <lineage>
        <taxon>Eukaryota</taxon>
        <taxon>Metazoa</taxon>
        <taxon>Spiralia</taxon>
        <taxon>Lophotrochozoa</taxon>
        <taxon>Mollusca</taxon>
        <taxon>Gastropoda</taxon>
        <taxon>Patellogastropoda</taxon>
        <taxon>Lottioidea</taxon>
        <taxon>Lottiidae</taxon>
        <taxon>Lottia</taxon>
    </lineage>
</organism>
<dbReference type="HOGENOM" id="CLU_2596940_0_0_1"/>
<feature type="domain" description="Chitin-binding type-2" evidence="6">
    <location>
        <begin position="33"/>
        <end position="80"/>
    </location>
</feature>
<evidence type="ECO:0000259" key="6">
    <source>
        <dbReference type="PROSITE" id="PS50940"/>
    </source>
</evidence>
<keyword evidence="1" id="KW-0147">Chitin-binding</keyword>
<dbReference type="Proteomes" id="UP000030746">
    <property type="component" value="Unassembled WGS sequence"/>
</dbReference>
<dbReference type="GeneID" id="20253285"/>
<dbReference type="RefSeq" id="XP_009044384.1">
    <property type="nucleotide sequence ID" value="XM_009046136.1"/>
</dbReference>
<evidence type="ECO:0000313" key="7">
    <source>
        <dbReference type="EMBL" id="ESP04875.1"/>
    </source>
</evidence>
<dbReference type="PANTHER" id="PTHR23301">
    <property type="entry name" value="CHITIN BINDING PERITROPHIN-A"/>
    <property type="match status" value="1"/>
</dbReference>
<feature type="non-terminal residue" evidence="7">
    <location>
        <position position="80"/>
    </location>
</feature>
<keyword evidence="4" id="KW-1015">Disulfide bond</keyword>
<evidence type="ECO:0000313" key="8">
    <source>
        <dbReference type="Proteomes" id="UP000030746"/>
    </source>
</evidence>
<dbReference type="PROSITE" id="PS50940">
    <property type="entry name" value="CHIT_BIND_II"/>
    <property type="match status" value="2"/>
</dbReference>
<protein>
    <recommendedName>
        <fullName evidence="6">Chitin-binding type-2 domain-containing protein</fullName>
    </recommendedName>
</protein>
<feature type="domain" description="Chitin-binding type-2" evidence="6">
    <location>
        <begin position="1"/>
        <end position="32"/>
    </location>
</feature>
<dbReference type="KEGG" id="lgi:LOTGIDRAFT_99370"/>
<keyword evidence="5" id="KW-0325">Glycoprotein</keyword>
<dbReference type="AlphaFoldDB" id="V4CQY3"/>
<keyword evidence="2" id="KW-0732">Signal</keyword>
<dbReference type="CTD" id="20253285"/>
<keyword evidence="8" id="KW-1185">Reference proteome</keyword>
<dbReference type="OrthoDB" id="6044829at2759"/>
<reference evidence="7 8" key="1">
    <citation type="journal article" date="2013" name="Nature">
        <title>Insights into bilaterian evolution from three spiralian genomes.</title>
        <authorList>
            <person name="Simakov O."/>
            <person name="Marletaz F."/>
            <person name="Cho S.J."/>
            <person name="Edsinger-Gonzales E."/>
            <person name="Havlak P."/>
            <person name="Hellsten U."/>
            <person name="Kuo D.H."/>
            <person name="Larsson T."/>
            <person name="Lv J."/>
            <person name="Arendt D."/>
            <person name="Savage R."/>
            <person name="Osoegawa K."/>
            <person name="de Jong P."/>
            <person name="Grimwood J."/>
            <person name="Chapman J.A."/>
            <person name="Shapiro H."/>
            <person name="Aerts A."/>
            <person name="Otillar R.P."/>
            <person name="Terry A.Y."/>
            <person name="Boore J.L."/>
            <person name="Grigoriev I.V."/>
            <person name="Lindberg D.R."/>
            <person name="Seaver E.C."/>
            <person name="Weisblat D.A."/>
            <person name="Putnam N.H."/>
            <person name="Rokhsar D.S."/>
        </authorList>
    </citation>
    <scope>NUCLEOTIDE SEQUENCE [LARGE SCALE GENOMIC DNA]</scope>
</reference>
<sequence>RDFSKYYECLDNQPVLKSCSYGYKFDTTSTSCVKICTSFGTETVGYPSDCFKYVQCVWGMAVVMNCPPGTAWSRALNLCD</sequence>
<accession>V4CQY3</accession>
<feature type="non-terminal residue" evidence="7">
    <location>
        <position position="1"/>
    </location>
</feature>
<dbReference type="SUPFAM" id="SSF57625">
    <property type="entry name" value="Invertebrate chitin-binding proteins"/>
    <property type="match status" value="2"/>
</dbReference>
<evidence type="ECO:0000256" key="2">
    <source>
        <dbReference type="ARBA" id="ARBA00022729"/>
    </source>
</evidence>
<name>V4CQY3_LOTGI</name>
<proteinExistence type="predicted"/>
<dbReference type="PANTHER" id="PTHR23301:SF0">
    <property type="entry name" value="CHITIN-BINDING TYPE-2 DOMAIN-CONTAINING PROTEIN-RELATED"/>
    <property type="match status" value="1"/>
</dbReference>
<dbReference type="EMBL" id="KB199651">
    <property type="protein sequence ID" value="ESP04875.1"/>
    <property type="molecule type" value="Genomic_DNA"/>
</dbReference>
<dbReference type="GO" id="GO:0008061">
    <property type="term" value="F:chitin binding"/>
    <property type="evidence" value="ECO:0007669"/>
    <property type="project" value="UniProtKB-KW"/>
</dbReference>
<dbReference type="InterPro" id="IPR002557">
    <property type="entry name" value="Chitin-bd_dom"/>
</dbReference>
<dbReference type="InterPro" id="IPR051940">
    <property type="entry name" value="Chitin_bind-dev_reg"/>
</dbReference>
<dbReference type="Pfam" id="PF01607">
    <property type="entry name" value="CBM_14"/>
    <property type="match status" value="2"/>
</dbReference>
<evidence type="ECO:0000256" key="5">
    <source>
        <dbReference type="ARBA" id="ARBA00023180"/>
    </source>
</evidence>
<dbReference type="Gene3D" id="2.170.140.10">
    <property type="entry name" value="Chitin binding domain"/>
    <property type="match status" value="1"/>
</dbReference>